<sequence length="148" mass="16508">MSEQDMLVNNAFAIACHDNPSIPSFKKSAEFHKNIMASHSHFHNHFKQAAQKLVPLFYGLVNVPQKDVKGKVALALAKGNYHAKTFGKIKAVLTEHEDGQSVPAEFSTKAWAKHYDSEVDSWNLWAMKDIAHIQTSHNVLMALNKLAG</sequence>
<comment type="caution">
    <text evidence="2">The sequence shown here is derived from an EMBL/GenBank/DDBJ whole genome shotgun (WGS) entry which is preliminary data.</text>
</comment>
<dbReference type="Proteomes" id="UP000886523">
    <property type="component" value="Unassembled WGS sequence"/>
</dbReference>
<evidence type="ECO:0000313" key="2">
    <source>
        <dbReference type="EMBL" id="KAF9506031.1"/>
    </source>
</evidence>
<keyword evidence="3" id="KW-1185">Reference proteome</keyword>
<feature type="domain" description="DUF6532" evidence="1">
    <location>
        <begin position="3"/>
        <end position="84"/>
    </location>
</feature>
<protein>
    <recommendedName>
        <fullName evidence="1">DUF6532 domain-containing protein</fullName>
    </recommendedName>
</protein>
<reference evidence="2" key="1">
    <citation type="journal article" date="2020" name="Nat. Commun.">
        <title>Large-scale genome sequencing of mycorrhizal fungi provides insights into the early evolution of symbiotic traits.</title>
        <authorList>
            <person name="Miyauchi S."/>
            <person name="Kiss E."/>
            <person name="Kuo A."/>
            <person name="Drula E."/>
            <person name="Kohler A."/>
            <person name="Sanchez-Garcia M."/>
            <person name="Morin E."/>
            <person name="Andreopoulos B."/>
            <person name="Barry K.W."/>
            <person name="Bonito G."/>
            <person name="Buee M."/>
            <person name="Carver A."/>
            <person name="Chen C."/>
            <person name="Cichocki N."/>
            <person name="Clum A."/>
            <person name="Culley D."/>
            <person name="Crous P.W."/>
            <person name="Fauchery L."/>
            <person name="Girlanda M."/>
            <person name="Hayes R.D."/>
            <person name="Keri Z."/>
            <person name="LaButti K."/>
            <person name="Lipzen A."/>
            <person name="Lombard V."/>
            <person name="Magnuson J."/>
            <person name="Maillard F."/>
            <person name="Murat C."/>
            <person name="Nolan M."/>
            <person name="Ohm R.A."/>
            <person name="Pangilinan J."/>
            <person name="Pereira M.F."/>
            <person name="Perotto S."/>
            <person name="Peter M."/>
            <person name="Pfister S."/>
            <person name="Riley R."/>
            <person name="Sitrit Y."/>
            <person name="Stielow J.B."/>
            <person name="Szollosi G."/>
            <person name="Zifcakova L."/>
            <person name="Stursova M."/>
            <person name="Spatafora J.W."/>
            <person name="Tedersoo L."/>
            <person name="Vaario L.M."/>
            <person name="Yamada A."/>
            <person name="Yan M."/>
            <person name="Wang P."/>
            <person name="Xu J."/>
            <person name="Bruns T."/>
            <person name="Baldrian P."/>
            <person name="Vilgalys R."/>
            <person name="Dunand C."/>
            <person name="Henrissat B."/>
            <person name="Grigoriev I.V."/>
            <person name="Hibbett D."/>
            <person name="Nagy L.G."/>
            <person name="Martin F.M."/>
        </authorList>
    </citation>
    <scope>NUCLEOTIDE SEQUENCE</scope>
    <source>
        <strain evidence="2">UP504</strain>
    </source>
</reference>
<dbReference type="AlphaFoldDB" id="A0A9P6DKA3"/>
<accession>A0A9P6DKA3</accession>
<dbReference type="EMBL" id="MU129127">
    <property type="protein sequence ID" value="KAF9506031.1"/>
    <property type="molecule type" value="Genomic_DNA"/>
</dbReference>
<proteinExistence type="predicted"/>
<name>A0A9P6DKA3_9AGAM</name>
<dbReference type="InterPro" id="IPR045341">
    <property type="entry name" value="DUF6532"/>
</dbReference>
<dbReference type="Pfam" id="PF20149">
    <property type="entry name" value="DUF6532"/>
    <property type="match status" value="1"/>
</dbReference>
<organism evidence="2 3">
    <name type="scientific">Hydnum rufescens UP504</name>
    <dbReference type="NCBI Taxonomy" id="1448309"/>
    <lineage>
        <taxon>Eukaryota</taxon>
        <taxon>Fungi</taxon>
        <taxon>Dikarya</taxon>
        <taxon>Basidiomycota</taxon>
        <taxon>Agaricomycotina</taxon>
        <taxon>Agaricomycetes</taxon>
        <taxon>Cantharellales</taxon>
        <taxon>Hydnaceae</taxon>
        <taxon>Hydnum</taxon>
    </lineage>
</organism>
<evidence type="ECO:0000259" key="1">
    <source>
        <dbReference type="Pfam" id="PF20149"/>
    </source>
</evidence>
<gene>
    <name evidence="2" type="ORF">BS47DRAFT_1367650</name>
</gene>
<dbReference type="OrthoDB" id="3225557at2759"/>
<evidence type="ECO:0000313" key="3">
    <source>
        <dbReference type="Proteomes" id="UP000886523"/>
    </source>
</evidence>